<dbReference type="EMBL" id="HE612869">
    <property type="protein sequence ID" value="CCE65912.1"/>
    <property type="molecule type" value="Genomic_DNA"/>
</dbReference>
<dbReference type="GO" id="GO:0005654">
    <property type="term" value="C:nucleoplasm"/>
    <property type="evidence" value="ECO:0007669"/>
    <property type="project" value="EnsemblFungi"/>
</dbReference>
<dbReference type="GO" id="GO:0016036">
    <property type="term" value="P:cellular response to phosphate starvation"/>
    <property type="evidence" value="ECO:0007669"/>
    <property type="project" value="EnsemblFungi"/>
</dbReference>
<dbReference type="Proteomes" id="UP000005666">
    <property type="component" value="Chromosome 14"/>
</dbReference>
<evidence type="ECO:0000256" key="2">
    <source>
        <dbReference type="SAM" id="MobiDB-lite"/>
    </source>
</evidence>
<dbReference type="GO" id="GO:0045944">
    <property type="term" value="P:positive regulation of transcription by RNA polymerase II"/>
    <property type="evidence" value="ECO:0007669"/>
    <property type="project" value="EnsemblFungi"/>
</dbReference>
<dbReference type="STRING" id="1071381.G8C184"/>
<evidence type="ECO:0000313" key="4">
    <source>
        <dbReference type="Proteomes" id="UP000005666"/>
    </source>
</evidence>
<feature type="region of interest" description="Disordered" evidence="2">
    <location>
        <begin position="250"/>
        <end position="272"/>
    </location>
</feature>
<accession>G8C184</accession>
<dbReference type="PANTHER" id="PTHR38406:SF1">
    <property type="entry name" value="TRANSCRIPTIONAL REPRESSOR OPI1"/>
    <property type="match status" value="1"/>
</dbReference>
<keyword evidence="4" id="KW-1185">Reference proteome</keyword>
<dbReference type="GO" id="GO:0008654">
    <property type="term" value="P:phospholipid biosynthetic process"/>
    <property type="evidence" value="ECO:0007669"/>
    <property type="project" value="EnsemblFungi"/>
</dbReference>
<reference evidence="3 4" key="1">
    <citation type="journal article" date="2011" name="Proc. Natl. Acad. Sci. U.S.A.">
        <title>Evolutionary erosion of yeast sex chromosomes by mating-type switching accidents.</title>
        <authorList>
            <person name="Gordon J.L."/>
            <person name="Armisen D."/>
            <person name="Proux-Wera E."/>
            <person name="Oheigeartaigh S.S."/>
            <person name="Byrne K.P."/>
            <person name="Wolfe K.H."/>
        </authorList>
    </citation>
    <scope>NUCLEOTIDE SEQUENCE [LARGE SCALE GENOMIC DNA]</scope>
    <source>
        <strain evidence="4">ATCC 24235 / CBS 4417 / NBRC 1672 / NRRL Y-8282 / UCD 70-5</strain>
    </source>
</reference>
<sequence length="365" mass="41026">MSINTQGSDVSDASLVKQMKEVKKDGCNTEKVVRKRTSSSSSGGSLFGMIKDTDSSHFDIKKQKITKVLARSRDNIKEYKLTMSIESKKKIIACLHLLKLANRQLTDKITSLQEVVTKEQEEAEKEQERAEMGRHLLGRNLKAKNVLSISAIVNDNTPVLKPDKLAHATHVIKEEKDEHEDNEEEEFYDAPEPTPEQSELIKEDVVCTVKRVYSIVSTFIGSTVPEPTRSTIRECLLTLPSNWCQTANATSVPSSPVYTGSSRDGPKDTNTPSCNNCLSTNFKVLILAKESLDMVKNVSDALDESLGRAEEWVKEKQIWNEEVRTKLIERDRQFRLLEAKEVNQNEKAEKLMGAAKSAQENTKNQ</sequence>
<organism evidence="3 4">
    <name type="scientific">Tetrapisispora phaffii (strain ATCC 24235 / CBS 4417 / NBRC 1672 / NRRL Y-8282 / UCD 70-5)</name>
    <name type="common">Yeast</name>
    <name type="synonym">Fabospora phaffii</name>
    <dbReference type="NCBI Taxonomy" id="1071381"/>
    <lineage>
        <taxon>Eukaryota</taxon>
        <taxon>Fungi</taxon>
        <taxon>Dikarya</taxon>
        <taxon>Ascomycota</taxon>
        <taxon>Saccharomycotina</taxon>
        <taxon>Saccharomycetes</taxon>
        <taxon>Saccharomycetales</taxon>
        <taxon>Saccharomycetaceae</taxon>
        <taxon>Tetrapisispora</taxon>
    </lineage>
</organism>
<dbReference type="RefSeq" id="XP_003688346.1">
    <property type="nucleotide sequence ID" value="XM_003688298.1"/>
</dbReference>
<dbReference type="GO" id="GO:0071072">
    <property type="term" value="P:negative regulation of phospholipid biosynthetic process"/>
    <property type="evidence" value="ECO:0007669"/>
    <property type="project" value="EnsemblFungi"/>
</dbReference>
<dbReference type="GO" id="GO:0030968">
    <property type="term" value="P:endoplasmic reticulum unfolded protein response"/>
    <property type="evidence" value="ECO:0007669"/>
    <property type="project" value="EnsemblFungi"/>
</dbReference>
<protein>
    <submittedName>
        <fullName evidence="3">Uncharacterized protein</fullName>
    </submittedName>
</protein>
<dbReference type="GeneID" id="11530529"/>
<dbReference type="GO" id="GO:0003714">
    <property type="term" value="F:transcription corepressor activity"/>
    <property type="evidence" value="ECO:0007669"/>
    <property type="project" value="EnsemblFungi"/>
</dbReference>
<gene>
    <name evidence="3" type="primary">TPHA0N01310</name>
    <name evidence="3" type="ordered locus">TPHA_0N01310</name>
</gene>
<evidence type="ECO:0000256" key="1">
    <source>
        <dbReference type="SAM" id="Coils"/>
    </source>
</evidence>
<evidence type="ECO:0000313" key="3">
    <source>
        <dbReference type="EMBL" id="CCE65912.1"/>
    </source>
</evidence>
<dbReference type="OrthoDB" id="2441642at2759"/>
<dbReference type="Pfam" id="PF08618">
    <property type="entry name" value="Opi1"/>
    <property type="match status" value="2"/>
</dbReference>
<dbReference type="GO" id="GO:0070300">
    <property type="term" value="F:phosphatidic acid binding"/>
    <property type="evidence" value="ECO:0007669"/>
    <property type="project" value="EnsemblFungi"/>
</dbReference>
<dbReference type="GO" id="GO:0000122">
    <property type="term" value="P:negative regulation of transcription by RNA polymerase II"/>
    <property type="evidence" value="ECO:0007669"/>
    <property type="project" value="EnsemblFungi"/>
</dbReference>
<feature type="region of interest" description="Disordered" evidence="2">
    <location>
        <begin position="173"/>
        <end position="195"/>
    </location>
</feature>
<dbReference type="HOGENOM" id="CLU_039546_0_0_1"/>
<dbReference type="PANTHER" id="PTHR38406">
    <property type="entry name" value="TRANSCRIPTIONAL REPRESSOR OPI1"/>
    <property type="match status" value="1"/>
</dbReference>
<feature type="coiled-coil region" evidence="1">
    <location>
        <begin position="102"/>
        <end position="129"/>
    </location>
</feature>
<feature type="compositionally biased region" description="Acidic residues" evidence="2">
    <location>
        <begin position="177"/>
        <end position="189"/>
    </location>
</feature>
<dbReference type="GO" id="GO:0031965">
    <property type="term" value="C:nuclear membrane"/>
    <property type="evidence" value="ECO:0007669"/>
    <property type="project" value="EnsemblFungi"/>
</dbReference>
<feature type="region of interest" description="Disordered" evidence="2">
    <location>
        <begin position="345"/>
        <end position="365"/>
    </location>
</feature>
<proteinExistence type="predicted"/>
<dbReference type="eggNOG" id="ENOG502RG16">
    <property type="taxonomic scope" value="Eukaryota"/>
</dbReference>
<dbReference type="InterPro" id="IPR013927">
    <property type="entry name" value="TF_Opi1_Ccg-8"/>
</dbReference>
<name>G8C184_TETPH</name>
<feature type="region of interest" description="Disordered" evidence="2">
    <location>
        <begin position="26"/>
        <end position="46"/>
    </location>
</feature>
<dbReference type="GO" id="GO:0005783">
    <property type="term" value="C:endoplasmic reticulum"/>
    <property type="evidence" value="ECO:0007669"/>
    <property type="project" value="EnsemblFungi"/>
</dbReference>
<keyword evidence="1" id="KW-0175">Coiled coil</keyword>
<dbReference type="KEGG" id="tpf:TPHA_0N01310"/>
<dbReference type="AlphaFoldDB" id="G8C184"/>